<proteinExistence type="predicted"/>
<dbReference type="RefSeq" id="WP_184585887.1">
    <property type="nucleotide sequence ID" value="NZ_JACHLI010000001.1"/>
</dbReference>
<dbReference type="InterPro" id="IPR054232">
    <property type="entry name" value="DUF6957"/>
</dbReference>
<reference evidence="2 3" key="1">
    <citation type="submission" date="2020-08" db="EMBL/GenBank/DDBJ databases">
        <title>Functional genomics of gut bacteria from endangered species of beetles.</title>
        <authorList>
            <person name="Carlos-Shanley C."/>
        </authorList>
    </citation>
    <scope>NUCLEOTIDE SEQUENCE [LARGE SCALE GENOMIC DNA]</scope>
    <source>
        <strain evidence="2 3">S00179</strain>
    </source>
</reference>
<organism evidence="2 3">
    <name type="scientific">Pseudomonas nitroreducens</name>
    <dbReference type="NCBI Taxonomy" id="46680"/>
    <lineage>
        <taxon>Bacteria</taxon>
        <taxon>Pseudomonadati</taxon>
        <taxon>Pseudomonadota</taxon>
        <taxon>Gammaproteobacteria</taxon>
        <taxon>Pseudomonadales</taxon>
        <taxon>Pseudomonadaceae</taxon>
        <taxon>Pseudomonas</taxon>
    </lineage>
</organism>
<accession>A0A7W7KGF5</accession>
<sequence>MTAHWNPLESADAESLTQKGIDHALMAYPGKRVIVVEGWHLYEPTLSASDSLQLTYLGHKPGVVWSEHILFDTAGELQPGGKLVSSWIRSMYAGMLYREVGPIEVTCLFETKETVLVAMNGGEDATDKCPPWLGSDEKLGTYELHKNWLTIRG</sequence>
<name>A0A7W7KGF5_PSENT</name>
<evidence type="ECO:0000259" key="1">
    <source>
        <dbReference type="Pfam" id="PF22275"/>
    </source>
</evidence>
<dbReference type="EMBL" id="JACHLI010000001">
    <property type="protein sequence ID" value="MBB4861633.1"/>
    <property type="molecule type" value="Genomic_DNA"/>
</dbReference>
<protein>
    <recommendedName>
        <fullName evidence="1">DUF6957 domain-containing protein</fullName>
    </recommendedName>
</protein>
<evidence type="ECO:0000313" key="2">
    <source>
        <dbReference type="EMBL" id="MBB4861633.1"/>
    </source>
</evidence>
<comment type="caution">
    <text evidence="2">The sequence shown here is derived from an EMBL/GenBank/DDBJ whole genome shotgun (WGS) entry which is preliminary data.</text>
</comment>
<gene>
    <name evidence="2" type="ORF">HNP46_000444</name>
</gene>
<feature type="domain" description="DUF6957" evidence="1">
    <location>
        <begin position="22"/>
        <end position="122"/>
    </location>
</feature>
<dbReference type="Pfam" id="PF22275">
    <property type="entry name" value="DUF6957"/>
    <property type="match status" value="1"/>
</dbReference>
<evidence type="ECO:0000313" key="3">
    <source>
        <dbReference type="Proteomes" id="UP000566995"/>
    </source>
</evidence>
<dbReference type="AlphaFoldDB" id="A0A7W7KGF5"/>
<dbReference type="Proteomes" id="UP000566995">
    <property type="component" value="Unassembled WGS sequence"/>
</dbReference>